<gene>
    <name evidence="1" type="ORF">I8J31_06975</name>
</gene>
<dbReference type="Pfam" id="PF10563">
    <property type="entry name" value="CA_like"/>
    <property type="match status" value="1"/>
</dbReference>
<dbReference type="InterPro" id="IPR018883">
    <property type="entry name" value="Delta_CA"/>
</dbReference>
<comment type="caution">
    <text evidence="1">The sequence shown here is derived from an EMBL/GenBank/DDBJ whole genome shotgun (WGS) entry which is preliminary data.</text>
</comment>
<protein>
    <recommendedName>
        <fullName evidence="3">Cadmium carbonic anhydrase</fullName>
    </recommendedName>
</protein>
<evidence type="ECO:0000313" key="1">
    <source>
        <dbReference type="EMBL" id="MBJ7537424.1"/>
    </source>
</evidence>
<name>A0A934JU99_9GAMM</name>
<proteinExistence type="predicted"/>
<organism evidence="1 2">
    <name type="scientific">Marinomonas transparens</name>
    <dbReference type="NCBI Taxonomy" id="2795388"/>
    <lineage>
        <taxon>Bacteria</taxon>
        <taxon>Pseudomonadati</taxon>
        <taxon>Pseudomonadota</taxon>
        <taxon>Gammaproteobacteria</taxon>
        <taxon>Oceanospirillales</taxon>
        <taxon>Oceanospirillaceae</taxon>
        <taxon>Marinomonas</taxon>
    </lineage>
</organism>
<dbReference type="Proteomes" id="UP000628710">
    <property type="component" value="Unassembled WGS sequence"/>
</dbReference>
<dbReference type="RefSeq" id="WP_199467614.1">
    <property type="nucleotide sequence ID" value="NZ_JAEMNX010000005.1"/>
</dbReference>
<evidence type="ECO:0000313" key="2">
    <source>
        <dbReference type="Proteomes" id="UP000628710"/>
    </source>
</evidence>
<sequence>MNKVVGVVGFTLLSGAVLAGEHKVVSDETISEQRHELAENTEGKGFGPQAPRDIDLKFGRNIRSFGAAPVSTKMNLCNIHFHKNAEHKGGEFTQYAGNGNGEGYQTGYVYAGKLTAEELKPIKGGSVCKSKHSQVFPGDTIEVHYVYSSAQVKPGPTLGSCISDEIKNPQLRVEAQVYVAVNDNQALDFNKLTAHGVRDGLYQATDIPNNTGTPVTYAGSTTGPGYNEKASPYQVTWNVRPKVEKVNIETIGDWCDSDNVFKEDHAHGVRNLVVNPDLLSPIE</sequence>
<dbReference type="SUPFAM" id="SSF51069">
    <property type="entry name" value="Carbonic anhydrase"/>
    <property type="match status" value="1"/>
</dbReference>
<evidence type="ECO:0008006" key="3">
    <source>
        <dbReference type="Google" id="ProtNLM"/>
    </source>
</evidence>
<dbReference type="InterPro" id="IPR036398">
    <property type="entry name" value="CA_dom_sf"/>
</dbReference>
<accession>A0A934JU99</accession>
<dbReference type="AlphaFoldDB" id="A0A934JU99"/>
<reference evidence="1" key="1">
    <citation type="submission" date="2020-12" db="EMBL/GenBank/DDBJ databases">
        <title>Marinomonas arctica sp. nov., a psychrotolerant bacterium isolated from the Arctic.</title>
        <authorList>
            <person name="Zhang Y."/>
        </authorList>
    </citation>
    <scope>NUCLEOTIDE SEQUENCE</scope>
    <source>
        <strain evidence="1">C1424</strain>
    </source>
</reference>
<keyword evidence="2" id="KW-1185">Reference proteome</keyword>
<dbReference type="EMBL" id="JAEMNX010000005">
    <property type="protein sequence ID" value="MBJ7537424.1"/>
    <property type="molecule type" value="Genomic_DNA"/>
</dbReference>